<dbReference type="FunFam" id="1.10.238.10:FF:000003">
    <property type="entry name" value="Calmodulin A"/>
    <property type="match status" value="1"/>
</dbReference>
<evidence type="ECO:0000313" key="4">
    <source>
        <dbReference type="Proteomes" id="UP000887575"/>
    </source>
</evidence>
<dbReference type="InterPro" id="IPR018247">
    <property type="entry name" value="EF_Hand_1_Ca_BS"/>
</dbReference>
<dbReference type="InterPro" id="IPR002048">
    <property type="entry name" value="EF_hand_dom"/>
</dbReference>
<dbReference type="WBParaSite" id="MBELARI_LOCUS4045">
    <property type="protein sequence ID" value="MBELARI_LOCUS4045"/>
    <property type="gene ID" value="MBELARI_LOCUS4045"/>
</dbReference>
<dbReference type="SUPFAM" id="SSF47473">
    <property type="entry name" value="EF-hand"/>
    <property type="match status" value="1"/>
</dbReference>
<organism evidence="4 5">
    <name type="scientific">Mesorhabditis belari</name>
    <dbReference type="NCBI Taxonomy" id="2138241"/>
    <lineage>
        <taxon>Eukaryota</taxon>
        <taxon>Metazoa</taxon>
        <taxon>Ecdysozoa</taxon>
        <taxon>Nematoda</taxon>
        <taxon>Chromadorea</taxon>
        <taxon>Rhabditida</taxon>
        <taxon>Rhabditina</taxon>
        <taxon>Rhabditomorpha</taxon>
        <taxon>Rhabditoidea</taxon>
        <taxon>Rhabditidae</taxon>
        <taxon>Mesorhabditinae</taxon>
        <taxon>Mesorhabditis</taxon>
    </lineage>
</organism>
<dbReference type="Pfam" id="PF13202">
    <property type="entry name" value="EF-hand_5"/>
    <property type="match status" value="1"/>
</dbReference>
<dbReference type="CDD" id="cd00051">
    <property type="entry name" value="EFh"/>
    <property type="match status" value="1"/>
</dbReference>
<dbReference type="PROSITE" id="PS50222">
    <property type="entry name" value="EF_HAND_2"/>
    <property type="match status" value="3"/>
</dbReference>
<feature type="domain" description="EF-hand" evidence="3">
    <location>
        <begin position="10"/>
        <end position="45"/>
    </location>
</feature>
<reference evidence="5" key="1">
    <citation type="submission" date="2024-02" db="UniProtKB">
        <authorList>
            <consortium name="WormBaseParasite"/>
        </authorList>
    </citation>
    <scope>IDENTIFICATION</scope>
</reference>
<sequence length="143" mass="16365">MSLKGFVPELSDQEIQDAFGMMDKKGSGRIAANELGFVMRQLRRDYPDSQLQKMINGRETIDFIDFINMLAEKPSTKDDEMRAAFQLFDKDGNGFISATELHDAMASLGEMVTFEEIDMMIREADDNHDGKVNYEEFIKMMSK</sequence>
<proteinExistence type="predicted"/>
<dbReference type="Pfam" id="PF13499">
    <property type="entry name" value="EF-hand_7"/>
    <property type="match status" value="1"/>
</dbReference>
<name>A0AAF3FAW0_9BILA</name>
<dbReference type="PROSITE" id="PS00018">
    <property type="entry name" value="EF_HAND_1"/>
    <property type="match status" value="2"/>
</dbReference>
<evidence type="ECO:0000256" key="2">
    <source>
        <dbReference type="ARBA" id="ARBA00022837"/>
    </source>
</evidence>
<protein>
    <submittedName>
        <fullName evidence="5">EF-hand domain-containing protein</fullName>
    </submittedName>
</protein>
<dbReference type="SMART" id="SM00054">
    <property type="entry name" value="EFh"/>
    <property type="match status" value="3"/>
</dbReference>
<keyword evidence="4" id="KW-1185">Reference proteome</keyword>
<accession>A0AAF3FAW0</accession>
<evidence type="ECO:0000313" key="5">
    <source>
        <dbReference type="WBParaSite" id="MBELARI_LOCUS4045"/>
    </source>
</evidence>
<dbReference type="InterPro" id="IPR050145">
    <property type="entry name" value="Centrin_CML-like"/>
</dbReference>
<dbReference type="InterPro" id="IPR011992">
    <property type="entry name" value="EF-hand-dom_pair"/>
</dbReference>
<dbReference type="AlphaFoldDB" id="A0AAF3FAW0"/>
<keyword evidence="1" id="KW-0677">Repeat</keyword>
<evidence type="ECO:0000256" key="1">
    <source>
        <dbReference type="ARBA" id="ARBA00022737"/>
    </source>
</evidence>
<evidence type="ECO:0000259" key="3">
    <source>
        <dbReference type="PROSITE" id="PS50222"/>
    </source>
</evidence>
<keyword evidence="2" id="KW-0106">Calcium</keyword>
<dbReference type="Proteomes" id="UP000887575">
    <property type="component" value="Unassembled WGS sequence"/>
</dbReference>
<dbReference type="GO" id="GO:0005509">
    <property type="term" value="F:calcium ion binding"/>
    <property type="evidence" value="ECO:0007669"/>
    <property type="project" value="InterPro"/>
</dbReference>
<feature type="domain" description="EF-hand" evidence="3">
    <location>
        <begin position="112"/>
        <end position="143"/>
    </location>
</feature>
<dbReference type="PANTHER" id="PTHR23050">
    <property type="entry name" value="CALCIUM BINDING PROTEIN"/>
    <property type="match status" value="1"/>
</dbReference>
<dbReference type="Gene3D" id="1.10.238.10">
    <property type="entry name" value="EF-hand"/>
    <property type="match status" value="3"/>
</dbReference>
<feature type="domain" description="EF-hand" evidence="3">
    <location>
        <begin position="76"/>
        <end position="111"/>
    </location>
</feature>